<dbReference type="InterPro" id="IPR042099">
    <property type="entry name" value="ANL_N_sf"/>
</dbReference>
<keyword evidence="5" id="KW-1185">Reference proteome</keyword>
<dbReference type="InterPro" id="IPR000873">
    <property type="entry name" value="AMP-dep_synth/lig_dom"/>
</dbReference>
<feature type="signal peptide" evidence="2">
    <location>
        <begin position="1"/>
        <end position="19"/>
    </location>
</feature>
<dbReference type="AlphaFoldDB" id="A0A1S1QI69"/>
<evidence type="ECO:0000313" key="4">
    <source>
        <dbReference type="EMBL" id="OHV33111.1"/>
    </source>
</evidence>
<name>A0A1S1QI69_9ACTN</name>
<dbReference type="Gene3D" id="3.40.50.12780">
    <property type="entry name" value="N-terminal domain of ligase-like"/>
    <property type="match status" value="1"/>
</dbReference>
<proteinExistence type="inferred from homology"/>
<dbReference type="Proteomes" id="UP000179627">
    <property type="component" value="Unassembled WGS sequence"/>
</dbReference>
<dbReference type="Pfam" id="PF00501">
    <property type="entry name" value="AMP-binding"/>
    <property type="match status" value="1"/>
</dbReference>
<comment type="similarity">
    <text evidence="1">Belongs to the ATP-dependent AMP-binding enzyme family.</text>
</comment>
<dbReference type="GO" id="GO:0006633">
    <property type="term" value="P:fatty acid biosynthetic process"/>
    <property type="evidence" value="ECO:0007669"/>
    <property type="project" value="TreeGrafter"/>
</dbReference>
<gene>
    <name evidence="4" type="ORF">CC117_23980</name>
</gene>
<keyword evidence="2" id="KW-0732">Signal</keyword>
<dbReference type="SUPFAM" id="SSF56801">
    <property type="entry name" value="Acetyl-CoA synthetase-like"/>
    <property type="match status" value="1"/>
</dbReference>
<feature type="domain" description="AMP-dependent synthetase/ligase" evidence="3">
    <location>
        <begin position="25"/>
        <end position="442"/>
    </location>
</feature>
<sequence length="589" mass="60062">MAVAGATAAAALAAGSVHAALAVVAARRPDVSIAFPSSGETLTMRELTDRVEALAAALAAGGVRPGARVGVLSDNGPDFLVALAGVNRAGGAACPLPLPASTRDLAGYSARLSRAAAVADISLVLVGGRTARLASRFAGAFDVGGGVRIAPVAEFLAGGAVAARTGPAIIPPDEVSPDDEALVQFTSGSTAAPKGVVLTHRNILAGLAAIIGGAGLTENDGGGGIWLPLFHDMGLFGTLAGILAGMPMTVWSPAGFVKDPAGWLADFLRRGASIAPMPNFAYDYLVDAVPDPLAAGLDLSGWRVAFNGAEPVSPVSLERFLTTFVPAGFSPAAMLPVYGMAEATLAVTFPPPGRARPVFRWVDRDLLARAGVVRDVPSDAPSARGLVGVGRPVRAMSVRITTPAGDPGPGADAGADPRVEVLPDDMVGEIQIRGDSVTRGYLTESGAAPAGAFTADGWLRTGDLGFLHDGELYVTGRVKEMVIVRGVNYYPHDAEDAVREVPGIHRRRCVACADVAPDGTETMAVIAETALADEDEGERAALVVRIRSAVGATLGLSEVAVHLVGPDALPRTSSGKFRRLAARDTTPAG</sequence>
<dbReference type="PANTHER" id="PTHR22754:SF32">
    <property type="entry name" value="DISCO-INTERACTING PROTEIN 2"/>
    <property type="match status" value="1"/>
</dbReference>
<evidence type="ECO:0000256" key="2">
    <source>
        <dbReference type="SAM" id="SignalP"/>
    </source>
</evidence>
<dbReference type="InterPro" id="IPR045851">
    <property type="entry name" value="AMP-bd_C_sf"/>
</dbReference>
<dbReference type="GO" id="GO:0005886">
    <property type="term" value="C:plasma membrane"/>
    <property type="evidence" value="ECO:0007669"/>
    <property type="project" value="TreeGrafter"/>
</dbReference>
<dbReference type="Gene3D" id="3.30.300.30">
    <property type="match status" value="1"/>
</dbReference>
<evidence type="ECO:0000256" key="1">
    <source>
        <dbReference type="ARBA" id="ARBA00006432"/>
    </source>
</evidence>
<feature type="chain" id="PRO_5010171075" evidence="2">
    <location>
        <begin position="20"/>
        <end position="589"/>
    </location>
</feature>
<evidence type="ECO:0000313" key="5">
    <source>
        <dbReference type="Proteomes" id="UP000179627"/>
    </source>
</evidence>
<dbReference type="GO" id="GO:0070566">
    <property type="term" value="F:adenylyltransferase activity"/>
    <property type="evidence" value="ECO:0007669"/>
    <property type="project" value="TreeGrafter"/>
</dbReference>
<comment type="caution">
    <text evidence="4">The sequence shown here is derived from an EMBL/GenBank/DDBJ whole genome shotgun (WGS) entry which is preliminary data.</text>
</comment>
<accession>A0A1S1QI69</accession>
<evidence type="ECO:0000259" key="3">
    <source>
        <dbReference type="Pfam" id="PF00501"/>
    </source>
</evidence>
<dbReference type="PANTHER" id="PTHR22754">
    <property type="entry name" value="DISCO-INTERACTING PROTEIN 2 DIP2 -RELATED"/>
    <property type="match status" value="1"/>
</dbReference>
<protein>
    <submittedName>
        <fullName evidence="4">AMP-dependent synthetase</fullName>
    </submittedName>
</protein>
<dbReference type="EMBL" id="MBLM01000135">
    <property type="protein sequence ID" value="OHV33111.1"/>
    <property type="molecule type" value="Genomic_DNA"/>
</dbReference>
<reference evidence="5" key="1">
    <citation type="submission" date="2016-07" db="EMBL/GenBank/DDBJ databases">
        <title>Sequence Frankia sp. strain CcI1.17.</title>
        <authorList>
            <person name="Ghodhbane-Gtari F."/>
            <person name="Swanson E."/>
            <person name="Gueddou A."/>
            <person name="Morris K."/>
            <person name="Hezbri K."/>
            <person name="Ktari A."/>
            <person name="Nouioui I."/>
            <person name="Abebe-Akele F."/>
            <person name="Simpson S."/>
            <person name="Thomas K."/>
            <person name="Gtari M."/>
            <person name="Tisa L.S."/>
            <person name="Hurst S."/>
        </authorList>
    </citation>
    <scope>NUCLEOTIDE SEQUENCE [LARGE SCALE GENOMIC DNA]</scope>
    <source>
        <strain evidence="5">Cc1.17</strain>
    </source>
</reference>
<organism evidence="4 5">
    <name type="scientific">Parafrankia colletiae</name>
    <dbReference type="NCBI Taxonomy" id="573497"/>
    <lineage>
        <taxon>Bacteria</taxon>
        <taxon>Bacillati</taxon>
        <taxon>Actinomycetota</taxon>
        <taxon>Actinomycetes</taxon>
        <taxon>Frankiales</taxon>
        <taxon>Frankiaceae</taxon>
        <taxon>Parafrankia</taxon>
    </lineage>
</organism>